<protein>
    <submittedName>
        <fullName evidence="2">Uncharacterized protein</fullName>
    </submittedName>
</protein>
<name>A0A820M9N1_9BILA</name>
<feature type="region of interest" description="Disordered" evidence="1">
    <location>
        <begin position="1"/>
        <end position="139"/>
    </location>
</feature>
<evidence type="ECO:0000313" key="3">
    <source>
        <dbReference type="Proteomes" id="UP000663836"/>
    </source>
</evidence>
<organism evidence="2 3">
    <name type="scientific">Rotaria sordida</name>
    <dbReference type="NCBI Taxonomy" id="392033"/>
    <lineage>
        <taxon>Eukaryota</taxon>
        <taxon>Metazoa</taxon>
        <taxon>Spiralia</taxon>
        <taxon>Gnathifera</taxon>
        <taxon>Rotifera</taxon>
        <taxon>Eurotatoria</taxon>
        <taxon>Bdelloidea</taxon>
        <taxon>Philodinida</taxon>
        <taxon>Philodinidae</taxon>
        <taxon>Rotaria</taxon>
    </lineage>
</organism>
<evidence type="ECO:0000313" key="2">
    <source>
        <dbReference type="EMBL" id="CAF4369201.1"/>
    </source>
</evidence>
<evidence type="ECO:0000256" key="1">
    <source>
        <dbReference type="SAM" id="MobiDB-lite"/>
    </source>
</evidence>
<gene>
    <name evidence="2" type="ORF">JBS370_LOCUS42477</name>
</gene>
<dbReference type="AlphaFoldDB" id="A0A820M9N1"/>
<reference evidence="2" key="1">
    <citation type="submission" date="2021-02" db="EMBL/GenBank/DDBJ databases">
        <authorList>
            <person name="Nowell W R."/>
        </authorList>
    </citation>
    <scope>NUCLEOTIDE SEQUENCE</scope>
</reference>
<feature type="compositionally biased region" description="Basic and acidic residues" evidence="1">
    <location>
        <begin position="92"/>
        <end position="103"/>
    </location>
</feature>
<comment type="caution">
    <text evidence="2">The sequence shown here is derived from an EMBL/GenBank/DDBJ whole genome shotgun (WGS) entry which is preliminary data.</text>
</comment>
<proteinExistence type="predicted"/>
<dbReference type="EMBL" id="CAJOBD010056732">
    <property type="protein sequence ID" value="CAF4369201.1"/>
    <property type="molecule type" value="Genomic_DNA"/>
</dbReference>
<accession>A0A820M9N1</accession>
<dbReference type="Proteomes" id="UP000663836">
    <property type="component" value="Unassembled WGS sequence"/>
</dbReference>
<sequence length="139" mass="16058">PSKKRRSPSPPPKNRRSPSPPSKKRPSPSPFKGRQSPLLSLKSRRSHHSRSPDPRSRRKDIKPLPVSSSASRKDVYKKSTRSTSKSSESEDDRQHHSRYDKSKKISTLNQRDNRRPLSQSPKHSRSPMKPRKNEPIKNR</sequence>
<feature type="compositionally biased region" description="Polar residues" evidence="1">
    <location>
        <begin position="105"/>
        <end position="121"/>
    </location>
</feature>
<feature type="non-terminal residue" evidence="2">
    <location>
        <position position="1"/>
    </location>
</feature>
<feature type="non-terminal residue" evidence="2">
    <location>
        <position position="139"/>
    </location>
</feature>